<gene>
    <name evidence="1" type="ORF">CH360_01025</name>
    <name evidence="2" type="ORF">CH373_01025</name>
</gene>
<dbReference type="EMBL" id="NPDY01000001">
    <property type="protein sequence ID" value="PJZ71133.1"/>
    <property type="molecule type" value="Genomic_DNA"/>
</dbReference>
<reference evidence="3 4" key="1">
    <citation type="submission" date="2017-07" db="EMBL/GenBank/DDBJ databases">
        <title>Leptospira spp. isolated from tropical soils.</title>
        <authorList>
            <person name="Thibeaux R."/>
            <person name="Iraola G."/>
            <person name="Ferres I."/>
            <person name="Bierque E."/>
            <person name="Girault D."/>
            <person name="Soupe-Gilbert M.-E."/>
            <person name="Picardeau M."/>
            <person name="Goarant C."/>
        </authorList>
    </citation>
    <scope>NUCLEOTIDE SEQUENCE [LARGE SCALE GENOMIC DNA]</scope>
    <source>
        <strain evidence="2 4">FH1-B-B1</strain>
        <strain evidence="1 3">FH1-B-C1</strain>
    </source>
</reference>
<keyword evidence="3" id="KW-1185">Reference proteome</keyword>
<dbReference type="Proteomes" id="UP000231962">
    <property type="component" value="Unassembled WGS sequence"/>
</dbReference>
<protein>
    <submittedName>
        <fullName evidence="2">Uncharacterized protein</fullName>
    </submittedName>
</protein>
<sequence length="286" mass="33436">MSKGKNHWIDLSTQLWVKLTGKRIQHSKEWNWLFGPSGDSEIIGEGFIHKFAKENGYRVHIPKKASGIIPNMKDLFHNSAEVKRMDPKVRNFYEHTSNYDMDVWAKWTGIFQPFAWLLTTIFSRRLQQMNLPLDALDTCYGMNSKVILLTKNKDQTENLVFWLRHLKGTGNVLYCGIYSVQKNQSGSTFVRVIFPLPNGNATVVLKPEILPDGSLKLISKGKKFGESGFYFFVFNRKGDAWIRYLPSFHEFIHVFVDFEGTLRAEHKVFLFRWQVLHLHYKIFLKK</sequence>
<evidence type="ECO:0000313" key="3">
    <source>
        <dbReference type="Proteomes" id="UP000231962"/>
    </source>
</evidence>
<accession>A0A2M9ZRL9</accession>
<proteinExistence type="predicted"/>
<evidence type="ECO:0000313" key="4">
    <source>
        <dbReference type="Proteomes" id="UP000231990"/>
    </source>
</evidence>
<dbReference type="RefSeq" id="WP_100712075.1">
    <property type="nucleotide sequence ID" value="NZ_NPDY01000001.1"/>
</dbReference>
<evidence type="ECO:0000313" key="1">
    <source>
        <dbReference type="EMBL" id="PJZ71133.1"/>
    </source>
</evidence>
<dbReference type="Proteomes" id="UP000231990">
    <property type="component" value="Unassembled WGS sequence"/>
</dbReference>
<dbReference type="EMBL" id="NPDZ01000001">
    <property type="protein sequence ID" value="PJZ74665.1"/>
    <property type="molecule type" value="Genomic_DNA"/>
</dbReference>
<dbReference type="AlphaFoldDB" id="A0A2M9ZRL9"/>
<comment type="caution">
    <text evidence="2">The sequence shown here is derived from an EMBL/GenBank/DDBJ whole genome shotgun (WGS) entry which is preliminary data.</text>
</comment>
<name>A0A2M9ZRL9_9LEPT</name>
<evidence type="ECO:0000313" key="2">
    <source>
        <dbReference type="EMBL" id="PJZ74665.1"/>
    </source>
</evidence>
<dbReference type="OrthoDB" id="3678706at2"/>
<organism evidence="2 4">
    <name type="scientific">Leptospira perolatii</name>
    <dbReference type="NCBI Taxonomy" id="2023191"/>
    <lineage>
        <taxon>Bacteria</taxon>
        <taxon>Pseudomonadati</taxon>
        <taxon>Spirochaetota</taxon>
        <taxon>Spirochaetia</taxon>
        <taxon>Leptospirales</taxon>
        <taxon>Leptospiraceae</taxon>
        <taxon>Leptospira</taxon>
    </lineage>
</organism>